<dbReference type="EMBL" id="KT281791">
    <property type="protein sequence ID" value="ALA48522.1"/>
    <property type="molecule type" value="Genomic_DNA"/>
</dbReference>
<evidence type="ECO:0008006" key="4">
    <source>
        <dbReference type="Google" id="ProtNLM"/>
    </source>
</evidence>
<evidence type="ECO:0000256" key="1">
    <source>
        <dbReference type="SAM" id="MobiDB-lite"/>
    </source>
</evidence>
<dbReference type="KEGG" id="vg:26629474"/>
<feature type="compositionally biased region" description="Basic residues" evidence="1">
    <location>
        <begin position="54"/>
        <end position="63"/>
    </location>
</feature>
<dbReference type="RefSeq" id="YP_009202491.1">
    <property type="nucleotide sequence ID" value="NC_028843.1"/>
</dbReference>
<name>A0A0K2FMT1_9CAUD</name>
<reference evidence="2 3" key="1">
    <citation type="submission" date="2015-07" db="EMBL/GenBank/DDBJ databases">
        <authorList>
            <person name="Ntshalintshall L."/>
            <person name="Reedoy K."/>
            <person name="Ramruthan J."/>
            <person name="Borthwick M."/>
            <person name="Moodley O.R."/>
            <person name="Larsen M.H."/>
            <person name="Russell D.H."/>
            <person name="Bowman C.A."/>
            <person name="Pope W.A."/>
            <person name="Mavrich T.H."/>
            <person name="Guerrero C.N."/>
            <person name="Jacobs-Sera D.A."/>
            <person name="Hendrix R.W."/>
            <person name="Hatfull G.F."/>
        </authorList>
    </citation>
    <scope>NUCLEOTIDE SEQUENCE [LARGE SCALE GENOMIC DNA]</scope>
</reference>
<organism evidence="2 3">
    <name type="scientific">Mycobacterium phage Lolly9</name>
    <dbReference type="NCBI Taxonomy" id="1698711"/>
    <lineage>
        <taxon>Viruses</taxon>
        <taxon>Duplodnaviria</taxon>
        <taxon>Heunggongvirae</taxon>
        <taxon>Uroviricota</taxon>
        <taxon>Caudoviricetes</taxon>
        <taxon>Vilmaviridae</taxon>
        <taxon>Lclasvirinae</taxon>
        <taxon>Lumosvirus</taxon>
        <taxon>Lumosvirus lolly9</taxon>
    </lineage>
</organism>
<protein>
    <recommendedName>
        <fullName evidence="4">Helix-turn-helix DNA binding domain protein</fullName>
    </recommendedName>
</protein>
<dbReference type="GeneID" id="26629474"/>
<evidence type="ECO:0000313" key="2">
    <source>
        <dbReference type="EMBL" id="ALA48522.1"/>
    </source>
</evidence>
<evidence type="ECO:0000313" key="3">
    <source>
        <dbReference type="Proteomes" id="UP000201083"/>
    </source>
</evidence>
<feature type="region of interest" description="Disordered" evidence="1">
    <location>
        <begin position="34"/>
        <end position="63"/>
    </location>
</feature>
<dbReference type="Proteomes" id="UP000201083">
    <property type="component" value="Segment"/>
</dbReference>
<gene>
    <name evidence="2" type="primary">113</name>
    <name evidence="2" type="ORF">LOLLY9_113</name>
</gene>
<accession>A0A0K2FMT1</accession>
<keyword evidence="3" id="KW-1185">Reference proteome</keyword>
<sequence length="115" mass="12446">MALVANAAVVLRKHEHTELASEMEQVLIRELIGTNGTQPTPAKPAKLTVVSSTPKRRKRKAVRRVLDEATLEKIAKAYNDSETGGRTQAVSKAIGCAPKSVGYYVGRARQAGYIT</sequence>
<proteinExistence type="predicted"/>